<dbReference type="NCBIfam" id="NF008277">
    <property type="entry name" value="PRK11055.1"/>
    <property type="match status" value="1"/>
</dbReference>
<dbReference type="AlphaFoldDB" id="F2NAF7"/>
<keyword evidence="6 8" id="KW-0413">Isomerase</keyword>
<sequence>MATKMYPFGTTSDGRSAHLYVISHRSGVMAAMTDLGACLVSLRVPDAHGSLPDIVLGYDGARGYEVNDPALGAVVGRCANRVGNATFKLEDRVYELADTGDGNCLHSGPDVYAHRIWGARKGDNKHSVTFSLFSPDGDQGFPGNLDISVTYSLTESGELSLSYHATPDASTIVNLTNHSYFNLNGHASGSVLDHVLTLVSDEFTDAGPDLVPTGEFLPVADTPLDFRYPRRLGECIDAPFGPIRAAGGYDHNFVLANPGVQRHIARLEGDRSGIAMDVWTDTPGVQLYTANFLDDERGKDGALYGRRGGVCLETQHYPDAINHPEFPQPVYGSDRPFHSTTTFRFSAG</sequence>
<name>F2NAF7_CORGP</name>
<dbReference type="CDD" id="cd09019">
    <property type="entry name" value="galactose_mutarotase_like"/>
    <property type="match status" value="1"/>
</dbReference>
<dbReference type="PIRSF" id="PIRSF005096">
    <property type="entry name" value="GALM"/>
    <property type="match status" value="1"/>
</dbReference>
<evidence type="ECO:0000256" key="11">
    <source>
        <dbReference type="PIRSR" id="PIRSR005096-3"/>
    </source>
</evidence>
<evidence type="ECO:0000256" key="4">
    <source>
        <dbReference type="ARBA" id="ARBA00013185"/>
    </source>
</evidence>
<comment type="catalytic activity">
    <reaction evidence="1 8">
        <text>alpha-D-glucose = beta-D-glucose</text>
        <dbReference type="Rhea" id="RHEA:10264"/>
        <dbReference type="ChEBI" id="CHEBI:15903"/>
        <dbReference type="ChEBI" id="CHEBI:17925"/>
        <dbReference type="EC" id="5.1.3.3"/>
    </reaction>
</comment>
<feature type="binding site" evidence="11">
    <location>
        <begin position="80"/>
        <end position="81"/>
    </location>
    <ligand>
        <name>beta-D-galactose</name>
        <dbReference type="ChEBI" id="CHEBI:27667"/>
    </ligand>
</feature>
<dbReference type="KEGG" id="cgo:Corgl_0365"/>
<dbReference type="EMBL" id="CP002628">
    <property type="protein sequence ID" value="AEB06484.1"/>
    <property type="molecule type" value="Genomic_DNA"/>
</dbReference>
<organism evidence="12 13">
    <name type="scientific">Coriobacterium glomerans (strain ATCC 49209 / DSM 20642 / JCM 10262 / PW2)</name>
    <dbReference type="NCBI Taxonomy" id="700015"/>
    <lineage>
        <taxon>Bacteria</taxon>
        <taxon>Bacillati</taxon>
        <taxon>Actinomycetota</taxon>
        <taxon>Coriobacteriia</taxon>
        <taxon>Coriobacteriales</taxon>
        <taxon>Coriobacteriaceae</taxon>
        <taxon>Coriobacterium</taxon>
    </lineage>
</organism>
<dbReference type="InterPro" id="IPR011013">
    <property type="entry name" value="Gal_mutarotase_sf_dom"/>
</dbReference>
<dbReference type="Gene3D" id="2.70.98.10">
    <property type="match status" value="1"/>
</dbReference>
<dbReference type="RefSeq" id="WP_013708227.1">
    <property type="nucleotide sequence ID" value="NC_015389.1"/>
</dbReference>
<dbReference type="InterPro" id="IPR047215">
    <property type="entry name" value="Galactose_mutarotase-like"/>
</dbReference>
<feature type="active site" description="Proton donor" evidence="9">
    <location>
        <position position="178"/>
    </location>
</feature>
<feature type="binding site" evidence="10">
    <location>
        <position position="250"/>
    </location>
    <ligand>
        <name>beta-D-galactose</name>
        <dbReference type="ChEBI" id="CHEBI:27667"/>
    </ligand>
</feature>
<evidence type="ECO:0000256" key="10">
    <source>
        <dbReference type="PIRSR" id="PIRSR005096-2"/>
    </source>
</evidence>
<dbReference type="EC" id="5.1.3.3" evidence="4 8"/>
<dbReference type="InterPro" id="IPR008183">
    <property type="entry name" value="Aldose_1/G6P_1-epimerase"/>
</dbReference>
<dbReference type="STRING" id="700015.Corgl_0365"/>
<evidence type="ECO:0000256" key="1">
    <source>
        <dbReference type="ARBA" id="ARBA00001614"/>
    </source>
</evidence>
<dbReference type="HOGENOM" id="CLU_031753_2_0_11"/>
<evidence type="ECO:0000313" key="13">
    <source>
        <dbReference type="Proteomes" id="UP000006851"/>
    </source>
</evidence>
<dbReference type="PANTHER" id="PTHR10091:SF0">
    <property type="entry name" value="GALACTOSE MUTAROTASE"/>
    <property type="match status" value="1"/>
</dbReference>
<dbReference type="PANTHER" id="PTHR10091">
    <property type="entry name" value="ALDOSE-1-EPIMERASE"/>
    <property type="match status" value="1"/>
</dbReference>
<evidence type="ECO:0000256" key="3">
    <source>
        <dbReference type="ARBA" id="ARBA00006206"/>
    </source>
</evidence>
<dbReference type="eggNOG" id="COG2017">
    <property type="taxonomic scope" value="Bacteria"/>
</dbReference>
<proteinExistence type="inferred from homology"/>
<feature type="active site" description="Proton acceptor" evidence="9">
    <location>
        <position position="313"/>
    </location>
</feature>
<evidence type="ECO:0000313" key="12">
    <source>
        <dbReference type="EMBL" id="AEB06484.1"/>
    </source>
</evidence>
<dbReference type="GO" id="GO:0006006">
    <property type="term" value="P:glucose metabolic process"/>
    <property type="evidence" value="ECO:0007669"/>
    <property type="project" value="TreeGrafter"/>
</dbReference>
<keyword evidence="7 8" id="KW-0119">Carbohydrate metabolism</keyword>
<reference evidence="13" key="1">
    <citation type="journal article" date="2013" name="Stand. Genomic Sci.">
        <title>Complete genome sequence of Coriobacterium glomerans type strain (PW2(T)) from the midgut of Pyrrhocoris apterus L. (red soldier bug).</title>
        <authorList>
            <person name="Stackebrandt E."/>
            <person name="Zeytun A."/>
            <person name="Lapidus A."/>
            <person name="Nolan M."/>
            <person name="Lucas S."/>
            <person name="Hammon N."/>
            <person name="Deshpande S."/>
            <person name="Cheng J.F."/>
            <person name="Tapia R."/>
            <person name="Goodwin L.A."/>
            <person name="Pitluck S."/>
            <person name="Liolios K."/>
            <person name="Pagani I."/>
            <person name="Ivanova N."/>
            <person name="Mavromatis K."/>
            <person name="Mikhailova N."/>
            <person name="Huntemann M."/>
            <person name="Pati A."/>
            <person name="Chen A."/>
            <person name="Palaniappan K."/>
            <person name="Chang Y.J."/>
            <person name="Land M."/>
            <person name="Hauser L."/>
            <person name="Rohde M."/>
            <person name="Pukall R."/>
            <person name="Goker M."/>
            <person name="Detter J.C."/>
            <person name="Woyke T."/>
            <person name="Bristow J."/>
            <person name="Eisen J.A."/>
            <person name="Markowitz V."/>
            <person name="Hugenholtz P."/>
            <person name="Kyrpides N.C."/>
            <person name="Klenk H.P."/>
        </authorList>
    </citation>
    <scope>NUCLEOTIDE SEQUENCE</scope>
    <source>
        <strain evidence="13">ATCC 49209 / DSM 20642 / JCM 10262 / PW2</strain>
    </source>
</reference>
<dbReference type="InterPro" id="IPR014718">
    <property type="entry name" value="GH-type_carb-bd"/>
</dbReference>
<dbReference type="UniPathway" id="UPA00242"/>
<dbReference type="Proteomes" id="UP000006851">
    <property type="component" value="Chromosome"/>
</dbReference>
<dbReference type="PROSITE" id="PS00545">
    <property type="entry name" value="ALDOSE_1_EPIMERASE"/>
    <property type="match status" value="1"/>
</dbReference>
<dbReference type="InterPro" id="IPR018052">
    <property type="entry name" value="Ald1_epimerase_CS"/>
</dbReference>
<dbReference type="SUPFAM" id="SSF74650">
    <property type="entry name" value="Galactose mutarotase-like"/>
    <property type="match status" value="1"/>
</dbReference>
<dbReference type="GO" id="GO:0030246">
    <property type="term" value="F:carbohydrate binding"/>
    <property type="evidence" value="ECO:0007669"/>
    <property type="project" value="InterPro"/>
</dbReference>
<protein>
    <recommendedName>
        <fullName evidence="5 8">Aldose 1-epimerase</fullName>
        <ecNumber evidence="4 8">5.1.3.3</ecNumber>
    </recommendedName>
</protein>
<comment type="similarity">
    <text evidence="3 8">Belongs to the aldose epimerase family.</text>
</comment>
<keyword evidence="13" id="KW-1185">Reference proteome</keyword>
<evidence type="ECO:0000256" key="9">
    <source>
        <dbReference type="PIRSR" id="PIRSR005096-1"/>
    </source>
</evidence>
<dbReference type="GO" id="GO:0033499">
    <property type="term" value="P:galactose catabolic process via UDP-galactose, Leloir pathway"/>
    <property type="evidence" value="ECO:0007669"/>
    <property type="project" value="TreeGrafter"/>
</dbReference>
<comment type="pathway">
    <text evidence="2 8">Carbohydrate metabolism; hexose metabolism.</text>
</comment>
<gene>
    <name evidence="12" type="ordered locus">Corgl_0365</name>
</gene>
<dbReference type="InterPro" id="IPR015443">
    <property type="entry name" value="Aldose_1-epimerase"/>
</dbReference>
<evidence type="ECO:0000256" key="6">
    <source>
        <dbReference type="ARBA" id="ARBA00023235"/>
    </source>
</evidence>
<accession>F2NAF7</accession>
<evidence type="ECO:0000256" key="8">
    <source>
        <dbReference type="PIRNR" id="PIRNR005096"/>
    </source>
</evidence>
<feature type="binding site" evidence="11">
    <location>
        <begin position="178"/>
        <end position="180"/>
    </location>
    <ligand>
        <name>beta-D-galactose</name>
        <dbReference type="ChEBI" id="CHEBI:27667"/>
    </ligand>
</feature>
<evidence type="ECO:0000256" key="7">
    <source>
        <dbReference type="ARBA" id="ARBA00023277"/>
    </source>
</evidence>
<dbReference type="GO" id="GO:0004034">
    <property type="term" value="F:aldose 1-epimerase activity"/>
    <property type="evidence" value="ECO:0007669"/>
    <property type="project" value="UniProtKB-EC"/>
</dbReference>
<evidence type="ECO:0000256" key="5">
    <source>
        <dbReference type="ARBA" id="ARBA00014165"/>
    </source>
</evidence>
<evidence type="ECO:0000256" key="2">
    <source>
        <dbReference type="ARBA" id="ARBA00005028"/>
    </source>
</evidence>
<dbReference type="Pfam" id="PF01263">
    <property type="entry name" value="Aldose_epim"/>
    <property type="match status" value="1"/>
</dbReference>